<evidence type="ECO:0008006" key="3">
    <source>
        <dbReference type="Google" id="ProtNLM"/>
    </source>
</evidence>
<dbReference type="GO" id="GO:0016020">
    <property type="term" value="C:membrane"/>
    <property type="evidence" value="ECO:0007669"/>
    <property type="project" value="InterPro"/>
</dbReference>
<accession>A0AAD5E026</accession>
<evidence type="ECO:0000313" key="1">
    <source>
        <dbReference type="EMBL" id="KAI7845978.1"/>
    </source>
</evidence>
<dbReference type="GO" id="GO:0008146">
    <property type="term" value="F:sulfotransferase activity"/>
    <property type="evidence" value="ECO:0007669"/>
    <property type="project" value="InterPro"/>
</dbReference>
<keyword evidence="2" id="KW-1185">Reference proteome</keyword>
<dbReference type="EMBL" id="JADXDR010000011">
    <property type="protein sequence ID" value="KAI7845978.1"/>
    <property type="molecule type" value="Genomic_DNA"/>
</dbReference>
<gene>
    <name evidence="1" type="ORF">COHA_000523</name>
</gene>
<comment type="caution">
    <text evidence="1">The sequence shown here is derived from an EMBL/GenBank/DDBJ whole genome shotgun (WGS) entry which is preliminary data.</text>
</comment>
<sequence>MPDSPSQPFLPPLASMWRGRPAGKPQGLHAVGRLLLAVALLAASLATVRMLVLPAGQLTWGLGCAAPQPVQLQLSAVDLAAGTPTHGRLVKRGPQSSLEKLAQGGDMLELSYIPNGSWPTQRLAGSQPPFPSKWCAAMFNDKYKLIYLKCPKTASTSLVDHFGYCQFDPRDTCLDFVRYDNVSEDYFVFGFTRNVLARAISQYRYLTHFMPECRRVTWGEFCADPFALGDVCRQAELTGRTCCQQSSEHQYVHVLPQAHCFTTATNESAVDWLGRVEHFDQDLAALVQLLNSRPGVPQLQLPAQAPKTNVEEPAGCTRHGRRHLLDPAAYTPLPGTFNPCDPADYFRGRHVHCYDDVLRYFSEDVNFLYTQQPRQ</sequence>
<dbReference type="AlphaFoldDB" id="A0AAD5E026"/>
<reference evidence="1" key="1">
    <citation type="submission" date="2020-11" db="EMBL/GenBank/DDBJ databases">
        <title>Chlorella ohadii genome sequencing and assembly.</title>
        <authorList>
            <person name="Murik O."/>
            <person name="Treves H."/>
            <person name="Kedem I."/>
            <person name="Shotland Y."/>
            <person name="Kaplan A."/>
        </authorList>
    </citation>
    <scope>NUCLEOTIDE SEQUENCE</scope>
    <source>
        <strain evidence="1">1</strain>
    </source>
</reference>
<dbReference type="Pfam" id="PF03567">
    <property type="entry name" value="Sulfotransfer_2"/>
    <property type="match status" value="1"/>
</dbReference>
<evidence type="ECO:0000313" key="2">
    <source>
        <dbReference type="Proteomes" id="UP001205105"/>
    </source>
</evidence>
<proteinExistence type="predicted"/>
<organism evidence="1 2">
    <name type="scientific">Chlorella ohadii</name>
    <dbReference type="NCBI Taxonomy" id="2649997"/>
    <lineage>
        <taxon>Eukaryota</taxon>
        <taxon>Viridiplantae</taxon>
        <taxon>Chlorophyta</taxon>
        <taxon>core chlorophytes</taxon>
        <taxon>Trebouxiophyceae</taxon>
        <taxon>Chlorellales</taxon>
        <taxon>Chlorellaceae</taxon>
        <taxon>Chlorella clade</taxon>
        <taxon>Chlorella</taxon>
    </lineage>
</organism>
<dbReference type="Proteomes" id="UP001205105">
    <property type="component" value="Unassembled WGS sequence"/>
</dbReference>
<protein>
    <recommendedName>
        <fullName evidence="3">Sulfotransferase</fullName>
    </recommendedName>
</protein>
<name>A0AAD5E026_9CHLO</name>
<dbReference type="InterPro" id="IPR005331">
    <property type="entry name" value="Sulfotransferase"/>
</dbReference>